<organism evidence="2 3">
    <name type="scientific">Formicincola oecophyllae</name>
    <dbReference type="NCBI Taxonomy" id="2558361"/>
    <lineage>
        <taxon>Bacteria</taxon>
        <taxon>Pseudomonadati</taxon>
        <taxon>Pseudomonadota</taxon>
        <taxon>Alphaproteobacteria</taxon>
        <taxon>Acetobacterales</taxon>
        <taxon>Acetobacteraceae</taxon>
        <taxon>Formicincola</taxon>
    </lineage>
</organism>
<sequence length="65" mass="7179">MGIVVMDYRFLVTGSNTELEAKVSELLKEGYEVVGPGQLVVLTTAPDNQSQVHVRFTQTLIKKEA</sequence>
<dbReference type="InterPro" id="IPR013619">
    <property type="entry name" value="DUF1737"/>
</dbReference>
<reference evidence="2 3" key="1">
    <citation type="submission" date="2019-03" db="EMBL/GenBank/DDBJ databases">
        <title>The complete genome sequence of Swingsia_sp. F3b2 LMG30590(T).</title>
        <authorList>
            <person name="Chua K.-O."/>
            <person name="Chan K.-G."/>
            <person name="See-Too W.-S."/>
        </authorList>
    </citation>
    <scope>NUCLEOTIDE SEQUENCE [LARGE SCALE GENOMIC DNA]</scope>
    <source>
        <strain evidence="2 3">F3b2</strain>
    </source>
</reference>
<dbReference type="Proteomes" id="UP000318709">
    <property type="component" value="Chromosome"/>
</dbReference>
<keyword evidence="3" id="KW-1185">Reference proteome</keyword>
<dbReference type="Pfam" id="PF08410">
    <property type="entry name" value="DUF1737"/>
    <property type="match status" value="1"/>
</dbReference>
<evidence type="ECO:0000313" key="3">
    <source>
        <dbReference type="Proteomes" id="UP000318709"/>
    </source>
</evidence>
<evidence type="ECO:0000313" key="2">
    <source>
        <dbReference type="EMBL" id="QDH13179.1"/>
    </source>
</evidence>
<proteinExistence type="predicted"/>
<feature type="domain" description="DUF1737" evidence="1">
    <location>
        <begin position="8"/>
        <end position="59"/>
    </location>
</feature>
<name>A0A4Y6U723_9PROT</name>
<dbReference type="KEGG" id="swf:E3E12_02060"/>
<protein>
    <submittedName>
        <fullName evidence="2">DUF1737 domain-containing protein</fullName>
    </submittedName>
</protein>
<accession>A0A4Y6U723</accession>
<gene>
    <name evidence="2" type="ORF">E3E12_02060</name>
</gene>
<dbReference type="EMBL" id="CP038231">
    <property type="protein sequence ID" value="QDH13179.1"/>
    <property type="molecule type" value="Genomic_DNA"/>
</dbReference>
<evidence type="ECO:0000259" key="1">
    <source>
        <dbReference type="Pfam" id="PF08410"/>
    </source>
</evidence>
<dbReference type="AlphaFoldDB" id="A0A4Y6U723"/>